<dbReference type="AlphaFoldDB" id="A0A857JRD0"/>
<feature type="compositionally biased region" description="Polar residues" evidence="1">
    <location>
        <begin position="367"/>
        <end position="394"/>
    </location>
</feature>
<dbReference type="KEGG" id="pmes:FX988_03373"/>
<accession>A0A857JRD0</accession>
<dbReference type="InterPro" id="IPR008023">
    <property type="entry name" value="DUF748"/>
</dbReference>
<dbReference type="PANTHER" id="PTHR30441">
    <property type="entry name" value="DUF748 DOMAIN-CONTAINING PROTEIN"/>
    <property type="match status" value="1"/>
</dbReference>
<dbReference type="InterPro" id="IPR036737">
    <property type="entry name" value="OmpA-like_sf"/>
</dbReference>
<keyword evidence="2" id="KW-0812">Transmembrane</keyword>
<proteinExistence type="predicted"/>
<dbReference type="SUPFAM" id="SSF103088">
    <property type="entry name" value="OmpA-like"/>
    <property type="match status" value="1"/>
</dbReference>
<evidence type="ECO:0008006" key="5">
    <source>
        <dbReference type="Google" id="ProtNLM"/>
    </source>
</evidence>
<dbReference type="Gene3D" id="3.30.1330.60">
    <property type="entry name" value="OmpA-like domain"/>
    <property type="match status" value="1"/>
</dbReference>
<evidence type="ECO:0000256" key="1">
    <source>
        <dbReference type="SAM" id="MobiDB-lite"/>
    </source>
</evidence>
<keyword evidence="2" id="KW-1133">Transmembrane helix</keyword>
<dbReference type="PANTHER" id="PTHR30441:SF8">
    <property type="entry name" value="DUF748 DOMAIN-CONTAINING PROTEIN"/>
    <property type="match status" value="1"/>
</dbReference>
<feature type="region of interest" description="Disordered" evidence="1">
    <location>
        <begin position="366"/>
        <end position="401"/>
    </location>
</feature>
<dbReference type="InterPro" id="IPR052894">
    <property type="entry name" value="AsmA-related"/>
</dbReference>
<feature type="region of interest" description="Disordered" evidence="1">
    <location>
        <begin position="617"/>
        <end position="640"/>
    </location>
</feature>
<feature type="transmembrane region" description="Helical" evidence="2">
    <location>
        <begin position="21"/>
        <end position="42"/>
    </location>
</feature>
<organism evidence="3 4">
    <name type="scientific">Paraglaciecola mesophila</name>
    <dbReference type="NCBI Taxonomy" id="197222"/>
    <lineage>
        <taxon>Bacteria</taxon>
        <taxon>Pseudomonadati</taxon>
        <taxon>Pseudomonadota</taxon>
        <taxon>Gammaproteobacteria</taxon>
        <taxon>Alteromonadales</taxon>
        <taxon>Alteromonadaceae</taxon>
        <taxon>Paraglaciecola</taxon>
    </lineage>
</organism>
<dbReference type="GO" id="GO:0005886">
    <property type="term" value="C:plasma membrane"/>
    <property type="evidence" value="ECO:0007669"/>
    <property type="project" value="TreeGrafter"/>
</dbReference>
<name>A0A857JRD0_9ALTE</name>
<gene>
    <name evidence="3" type="ORF">FX988_03373</name>
</gene>
<evidence type="ECO:0000256" key="2">
    <source>
        <dbReference type="SAM" id="Phobius"/>
    </source>
</evidence>
<keyword evidence="2" id="KW-0472">Membrane</keyword>
<dbReference type="OrthoDB" id="9757969at2"/>
<keyword evidence="4" id="KW-1185">Reference proteome</keyword>
<dbReference type="EMBL" id="CP047656">
    <property type="protein sequence ID" value="QHJ13114.1"/>
    <property type="molecule type" value="Genomic_DNA"/>
</dbReference>
<evidence type="ECO:0000313" key="4">
    <source>
        <dbReference type="Proteomes" id="UP000464524"/>
    </source>
</evidence>
<dbReference type="Pfam" id="PF05359">
    <property type="entry name" value="DUF748"/>
    <property type="match status" value="2"/>
</dbReference>
<evidence type="ECO:0000313" key="3">
    <source>
        <dbReference type="EMBL" id="QHJ13114.1"/>
    </source>
</evidence>
<reference evidence="3 4" key="1">
    <citation type="submission" date="2019-12" db="EMBL/GenBank/DDBJ databases">
        <title>Genome sequencing and assembly of endphytes of Porphyra tenera.</title>
        <authorList>
            <person name="Park J.M."/>
            <person name="Shin R."/>
            <person name="Jo S.H."/>
        </authorList>
    </citation>
    <scope>NUCLEOTIDE SEQUENCE [LARGE SCALE GENOMIC DNA]</scope>
    <source>
        <strain evidence="3 4">GPM4</strain>
    </source>
</reference>
<protein>
    <recommendedName>
        <fullName evidence="5">DUF748 domain-containing protein</fullName>
    </recommendedName>
</protein>
<dbReference type="GO" id="GO:0090313">
    <property type="term" value="P:regulation of protein targeting to membrane"/>
    <property type="evidence" value="ECO:0007669"/>
    <property type="project" value="TreeGrafter"/>
</dbReference>
<dbReference type="RefSeq" id="WP_160181238.1">
    <property type="nucleotide sequence ID" value="NZ_CP047656.1"/>
</dbReference>
<sequence length="1054" mass="114864">MSFKNLARSFHEQAKWVRISTYVIIAYLIYAFIVGVVTPLILQSQLPSVLSEKTGRSVSIEKIRINPFLLRARVANFQIDEQSSQANFIRFEQLELDVGFWQSVFQFTPTIEHIDLVAPYVHLSRLEEEEATRFNFSDIIDKFSHSAEEPEKPEEGAGVPHIRIGLIQLSRGHVMLSDKVSGTELDYPELAFALNDLDTQTTLVELSENKTTSTAKNHYVFKLTTAENGRVDFTGQFQLNPLEINGSVDLADIALAPLWPLSNDLVEAKLTDGLLNFHIDYSLCEQASEMRVHATNGQLSLSQVSVSDSNKPRFTLGRMQISDLSLDTKNKQVNINDIQINKPWLDGEFSPNGLDLVSLLTPKTAHASAQNPATTSTTAGETVRSQQAVSTHNKVTAGGSAAHTAEEEWRIILQSFALNDGEVNIHESAISHGMFWRVSSINVTTSVVDTLFNEPIDYTLGLDVAGDPNEFSAETLGNVKTNGAVDVHQQKVTGKVDVNQLNLAQIQAYLKPYVTLELQDGIADVSGTFNANADKTLLFQGQANVSALAINDGLTQDPLLKWQEMQVTGIKYSTGENSFSIDKIELQKPYAKVIINQNGQTNVSDVLVTSATANEISSAKQQTGHTDDAAPADNSQHESLTPSSSALAIRIAEINLLDGSTYFEDNSLRPRFASGIEALNGKITGLSSSAETPADVDISGKIDGYAPVALSGAINPLIEEMFLDLNFSVKGAELTSVNPYSGTYMGHFIDKGLLSLDVKYALENNQLRGDNHVVIDQLTLGRKTASDQALSLPLGLAIALLQDSDGVIDLGMEVSGDLDNPSFGFGSIILKALGNLITKAVTAPFSLLANLVGSDDELNEIDFAHGSAVLSAQMTEKLNTLAEALAQRPGLRVNIEGTVDQVPDAYELAEQTLQNRLLELSGEPRLPDDTSASTFPLTGPFANALETLFTQSTSKSLEEERQVVKAKLQNGDQEAEIEEPRLSQALSIAMYNQTRNAIDIPRRALAKLADERAKVIKTFLINNANVDANRLFLLNSRQHLTLDKSAAELTLEAN</sequence>
<dbReference type="Proteomes" id="UP000464524">
    <property type="component" value="Chromosome"/>
</dbReference>